<dbReference type="PANTHER" id="PTHR31901">
    <property type="entry name" value="GH3 DOMAIN-CONTAINING PROTEIN"/>
    <property type="match status" value="1"/>
</dbReference>
<evidence type="ECO:0000313" key="3">
    <source>
        <dbReference type="EMBL" id="WNZ23733.1"/>
    </source>
</evidence>
<proteinExistence type="predicted"/>
<dbReference type="Gene3D" id="3.40.50.12780">
    <property type="entry name" value="N-terminal domain of ligase-like"/>
    <property type="match status" value="1"/>
</dbReference>
<feature type="domain" description="GH3 C-terminal" evidence="2">
    <location>
        <begin position="436"/>
        <end position="549"/>
    </location>
</feature>
<dbReference type="PANTHER" id="PTHR31901:SF9">
    <property type="entry name" value="GH3 DOMAIN-CONTAINING PROTEIN"/>
    <property type="match status" value="1"/>
</dbReference>
<dbReference type="GO" id="GO:0005737">
    <property type="term" value="C:cytoplasm"/>
    <property type="evidence" value="ECO:0007669"/>
    <property type="project" value="TreeGrafter"/>
</dbReference>
<dbReference type="InterPro" id="IPR042099">
    <property type="entry name" value="ANL_N_sf"/>
</dbReference>
<gene>
    <name evidence="3" type="ORF">HJG54_13305</name>
</gene>
<dbReference type="EMBL" id="CP053586">
    <property type="protein sequence ID" value="WNZ23733.1"/>
    <property type="molecule type" value="Genomic_DNA"/>
</dbReference>
<dbReference type="RefSeq" id="WP_316435471.1">
    <property type="nucleotide sequence ID" value="NZ_CP053586.1"/>
</dbReference>
<dbReference type="Pfam" id="PF03321">
    <property type="entry name" value="GH3"/>
    <property type="match status" value="1"/>
</dbReference>
<dbReference type="SUPFAM" id="SSF56801">
    <property type="entry name" value="Acetyl-CoA synthetase-like"/>
    <property type="match status" value="1"/>
</dbReference>
<dbReference type="AlphaFoldDB" id="A0AA97AQK8"/>
<dbReference type="InterPro" id="IPR055377">
    <property type="entry name" value="GH3_M"/>
</dbReference>
<dbReference type="InterPro" id="IPR055378">
    <property type="entry name" value="GH3_C"/>
</dbReference>
<reference evidence="3" key="1">
    <citation type="submission" date="2020-05" db="EMBL/GenBank/DDBJ databases">
        <authorList>
            <person name="Zhu T."/>
            <person name="Keshari N."/>
            <person name="Lu X."/>
        </authorList>
    </citation>
    <scope>NUCLEOTIDE SEQUENCE</scope>
    <source>
        <strain evidence="3">NK1-12</strain>
    </source>
</reference>
<name>A0AA97AQK8_9CYAN</name>
<organism evidence="3">
    <name type="scientific">Leptolyngbya sp. NK1-12</name>
    <dbReference type="NCBI Taxonomy" id="2547451"/>
    <lineage>
        <taxon>Bacteria</taxon>
        <taxon>Bacillati</taxon>
        <taxon>Cyanobacteriota</taxon>
        <taxon>Cyanophyceae</taxon>
        <taxon>Leptolyngbyales</taxon>
        <taxon>Leptolyngbyaceae</taxon>
        <taxon>Leptolyngbya group</taxon>
        <taxon>Leptolyngbya</taxon>
    </lineage>
</organism>
<evidence type="ECO:0000259" key="2">
    <source>
        <dbReference type="Pfam" id="PF23572"/>
    </source>
</evidence>
<dbReference type="InterPro" id="IPR004993">
    <property type="entry name" value="GH3"/>
</dbReference>
<protein>
    <submittedName>
        <fullName evidence="3">GH3 auxin-responsive promoter family protein</fullName>
    </submittedName>
</protein>
<dbReference type="GO" id="GO:0016881">
    <property type="term" value="F:acid-amino acid ligase activity"/>
    <property type="evidence" value="ECO:0007669"/>
    <property type="project" value="TreeGrafter"/>
</dbReference>
<accession>A0AA97AQK8</accession>
<sequence length="567" mass="64078">MANLVLPLVKAYATYAKANFVRKTRQPLQTQEQFLRQLLQVQQGTELGQEFGLGEIKTIDQFRDRVPILPYSSYEPYTDRVARGEPNVLNADPVLYINLTSGTTGKQKMVPVTHRFTASLGKANAAALGFLLEALSKHSVGRDRKLEFGRVVSANSVRLQGRTEAGIEYGPVTAGSFRMNRALLEQGFAQPFAAMEISESVSRHYVCLLFALTNPAVRGLTANFPMLVLRICGYLDKYADDLIQDIAAGTFANWLTIEPELRTQLERRWRPHPQRAAELRQILETKGRLTPKDAWPKLSTIGTAMGGTSDFYLKRFPEYFGDIPVFGGVYGTAEANFGVYHDLNTEGCILAIESGFYEFVPPDQWEVDQPKTLLPTEVKAGEFYRILLSSYSGFYRYDIGDVVEVLGFYENTPIIAFRHRRGGLLSSTTEKTTEYHLTQTMQTLQQEFGISLDDFCITLSEQEFPAHYLVNIELAAGRTLSDPLAFLQRFDYWLGEFNDQYRIVRKDPVPPPRLRLLTPGSFAIVRQRQLQRGTSDSQLKIPHLTEDRNFLKDLVVLQEVRLPGDGE</sequence>
<dbReference type="Pfam" id="PF23571">
    <property type="entry name" value="GH3_M"/>
    <property type="match status" value="1"/>
</dbReference>
<dbReference type="Pfam" id="PF23572">
    <property type="entry name" value="GH3_C"/>
    <property type="match status" value="1"/>
</dbReference>
<evidence type="ECO:0000259" key="1">
    <source>
        <dbReference type="Pfam" id="PF23571"/>
    </source>
</evidence>
<feature type="domain" description="GH3 middle" evidence="1">
    <location>
        <begin position="349"/>
        <end position="420"/>
    </location>
</feature>